<sequence>MVKELFCSASKVVHTDLVLPNDTNNHNTLFGGVLMKKMDAVAAIASRRHSRREVVTASTDSVDFLGPVYPDDSLCLEAYVSYTGRTSMEVFVKAIAEDLGTGFRRIAATAFLTFVALDENGVPCSVPAVIPQTEEEKKLHETGEDRAKIRKMRRINSKELADFIKVDKPWT</sequence>
<dbReference type="InterPro" id="IPR006683">
    <property type="entry name" value="Thioestr_dom"/>
</dbReference>
<dbReference type="PANTHER" id="PTHR11049:SF24">
    <property type="entry name" value="CYTOSOLIC ACYL COENZYME A THIOESTER HYDROLASE"/>
    <property type="match status" value="1"/>
</dbReference>
<evidence type="ECO:0000313" key="6">
    <source>
        <dbReference type="Proteomes" id="UP000234748"/>
    </source>
</evidence>
<dbReference type="InterPro" id="IPR029069">
    <property type="entry name" value="HotDog_dom_sf"/>
</dbReference>
<dbReference type="InterPro" id="IPR033120">
    <property type="entry name" value="HOTDOG_ACOT"/>
</dbReference>
<dbReference type="CDD" id="cd03442">
    <property type="entry name" value="BFIT_BACH"/>
    <property type="match status" value="1"/>
</dbReference>
<dbReference type="GO" id="GO:0005829">
    <property type="term" value="C:cytosol"/>
    <property type="evidence" value="ECO:0007669"/>
    <property type="project" value="TreeGrafter"/>
</dbReference>
<dbReference type="EMBL" id="PGUY01000020">
    <property type="protein sequence ID" value="PLT30585.1"/>
    <property type="molecule type" value="Genomic_DNA"/>
</dbReference>
<accession>A0A2N5M8B9</accession>
<keyword evidence="6" id="KW-1185">Reference proteome</keyword>
<dbReference type="GO" id="GO:0009062">
    <property type="term" value="P:fatty acid catabolic process"/>
    <property type="evidence" value="ECO:0007669"/>
    <property type="project" value="TreeGrafter"/>
</dbReference>
<gene>
    <name evidence="5" type="ORF">CUU66_07000</name>
</gene>
<dbReference type="PROSITE" id="PS51770">
    <property type="entry name" value="HOTDOG_ACOT"/>
    <property type="match status" value="1"/>
</dbReference>
<evidence type="ECO:0000313" key="5">
    <source>
        <dbReference type="EMBL" id="PLT30585.1"/>
    </source>
</evidence>
<dbReference type="Proteomes" id="UP000234748">
    <property type="component" value="Unassembled WGS sequence"/>
</dbReference>
<dbReference type="OrthoDB" id="9791628at2"/>
<evidence type="ECO:0000256" key="1">
    <source>
        <dbReference type="ARBA" id="ARBA00010458"/>
    </source>
</evidence>
<dbReference type="GO" id="GO:0052816">
    <property type="term" value="F:long-chain fatty acyl-CoA hydrolase activity"/>
    <property type="evidence" value="ECO:0007669"/>
    <property type="project" value="TreeGrafter"/>
</dbReference>
<comment type="similarity">
    <text evidence="1">Belongs to the acyl coenzyme A hydrolase family.</text>
</comment>
<dbReference type="InterPro" id="IPR040170">
    <property type="entry name" value="Cytosol_ACT"/>
</dbReference>
<dbReference type="Gene3D" id="3.10.129.10">
    <property type="entry name" value="Hotdog Thioesterase"/>
    <property type="match status" value="1"/>
</dbReference>
<dbReference type="AlphaFoldDB" id="A0A2N5M8B9"/>
<evidence type="ECO:0000259" key="4">
    <source>
        <dbReference type="PROSITE" id="PS51770"/>
    </source>
</evidence>
<feature type="domain" description="HotDog ACOT-type" evidence="4">
    <location>
        <begin position="8"/>
        <end position="120"/>
    </location>
</feature>
<organism evidence="5 6">
    <name type="scientific">Peribacillus deserti</name>
    <dbReference type="NCBI Taxonomy" id="673318"/>
    <lineage>
        <taxon>Bacteria</taxon>
        <taxon>Bacillati</taxon>
        <taxon>Bacillota</taxon>
        <taxon>Bacilli</taxon>
        <taxon>Bacillales</taxon>
        <taxon>Bacillaceae</taxon>
        <taxon>Peribacillus</taxon>
    </lineage>
</organism>
<protein>
    <submittedName>
        <fullName evidence="5">Acyl-CoA thioesterase</fullName>
    </submittedName>
</protein>
<reference evidence="5 6" key="1">
    <citation type="submission" date="2017-11" db="EMBL/GenBank/DDBJ databases">
        <title>Comparitive Functional Genomics of Dry Heat Resistant strains isolated from the Viking Spacecraft.</title>
        <authorList>
            <person name="Seuylemezian A."/>
            <person name="Cooper K."/>
            <person name="Vaishampayan P."/>
        </authorList>
    </citation>
    <scope>NUCLEOTIDE SEQUENCE [LARGE SCALE GENOMIC DNA]</scope>
    <source>
        <strain evidence="5 6">V1-29</strain>
    </source>
</reference>
<evidence type="ECO:0000256" key="2">
    <source>
        <dbReference type="ARBA" id="ARBA00022801"/>
    </source>
</evidence>
<evidence type="ECO:0000256" key="3">
    <source>
        <dbReference type="PROSITE-ProRule" id="PRU01106"/>
    </source>
</evidence>
<comment type="caution">
    <text evidence="5">The sequence shown here is derived from an EMBL/GenBank/DDBJ whole genome shotgun (WGS) entry which is preliminary data.</text>
</comment>
<name>A0A2N5M8B9_9BACI</name>
<dbReference type="GO" id="GO:0006637">
    <property type="term" value="P:acyl-CoA metabolic process"/>
    <property type="evidence" value="ECO:0007669"/>
    <property type="project" value="TreeGrafter"/>
</dbReference>
<keyword evidence="2 3" id="KW-0378">Hydrolase</keyword>
<dbReference type="SUPFAM" id="SSF54637">
    <property type="entry name" value="Thioesterase/thiol ester dehydrase-isomerase"/>
    <property type="match status" value="1"/>
</dbReference>
<dbReference type="Pfam" id="PF03061">
    <property type="entry name" value="4HBT"/>
    <property type="match status" value="1"/>
</dbReference>
<dbReference type="PANTHER" id="PTHR11049">
    <property type="entry name" value="ACYL COENZYME A THIOESTER HYDROLASE"/>
    <property type="match status" value="1"/>
</dbReference>
<proteinExistence type="inferred from homology"/>